<dbReference type="Pfam" id="PF00440">
    <property type="entry name" value="TetR_N"/>
    <property type="match status" value="1"/>
</dbReference>
<evidence type="ECO:0000256" key="2">
    <source>
        <dbReference type="ARBA" id="ARBA00023015"/>
    </source>
</evidence>
<dbReference type="PRINTS" id="PR00400">
    <property type="entry name" value="TETREPRESSOR"/>
</dbReference>
<dbReference type="SUPFAM" id="SSF46689">
    <property type="entry name" value="Homeodomain-like"/>
    <property type="match status" value="1"/>
</dbReference>
<dbReference type="GO" id="GO:0003700">
    <property type="term" value="F:DNA-binding transcription factor activity"/>
    <property type="evidence" value="ECO:0007669"/>
    <property type="project" value="TreeGrafter"/>
</dbReference>
<evidence type="ECO:0000256" key="1">
    <source>
        <dbReference type="ARBA" id="ARBA00022491"/>
    </source>
</evidence>
<dbReference type="Gene3D" id="1.10.10.60">
    <property type="entry name" value="Homeodomain-like"/>
    <property type="match status" value="1"/>
</dbReference>
<dbReference type="PROSITE" id="PS50977">
    <property type="entry name" value="HTH_TETR_2"/>
    <property type="match status" value="1"/>
</dbReference>
<dbReference type="STRING" id="680198.SCAB_10381"/>
<organism evidence="7 8">
    <name type="scientific">Streptomyces scabiei (strain 87.22)</name>
    <dbReference type="NCBI Taxonomy" id="680198"/>
    <lineage>
        <taxon>Bacteria</taxon>
        <taxon>Bacillati</taxon>
        <taxon>Actinomycetota</taxon>
        <taxon>Actinomycetes</taxon>
        <taxon>Kitasatosporales</taxon>
        <taxon>Streptomycetaceae</taxon>
        <taxon>Streptomyces</taxon>
    </lineage>
</organism>
<dbReference type="Gene3D" id="1.10.357.10">
    <property type="entry name" value="Tetracycline Repressor, domain 2"/>
    <property type="match status" value="1"/>
</dbReference>
<evidence type="ECO:0000256" key="3">
    <source>
        <dbReference type="ARBA" id="ARBA00023125"/>
    </source>
</evidence>
<keyword evidence="1" id="KW-0678">Repressor</keyword>
<feature type="DNA-binding region" description="H-T-H motif" evidence="5">
    <location>
        <begin position="36"/>
        <end position="55"/>
    </location>
</feature>
<dbReference type="PANTHER" id="PTHR30055:SF151">
    <property type="entry name" value="TRANSCRIPTIONAL REGULATORY PROTEIN"/>
    <property type="match status" value="1"/>
</dbReference>
<reference evidence="7 8" key="1">
    <citation type="journal article" date="2010" name="Mol. Plant Microbe Interact.">
        <title>Streptomyces scabies 87-22 contains a coronafacic acid-like biosynthetic cluster that contributes to plant-microbe interactions.</title>
        <authorList>
            <person name="Bignell D.R."/>
            <person name="Seipke R.F."/>
            <person name="Huguet-Tapia J.C."/>
            <person name="Chambers A.H."/>
            <person name="Parry R.J."/>
            <person name="Loria R."/>
        </authorList>
    </citation>
    <scope>NUCLEOTIDE SEQUENCE [LARGE SCALE GENOMIC DNA]</scope>
    <source>
        <strain evidence="7 8">87.22</strain>
    </source>
</reference>
<dbReference type="KEGG" id="scb:SCAB_10381"/>
<dbReference type="InterPro" id="IPR050109">
    <property type="entry name" value="HTH-type_TetR-like_transc_reg"/>
</dbReference>
<dbReference type="Proteomes" id="UP000001444">
    <property type="component" value="Chromosome"/>
</dbReference>
<dbReference type="SUPFAM" id="SSF48498">
    <property type="entry name" value="Tetracyclin repressor-like, C-terminal domain"/>
    <property type="match status" value="1"/>
</dbReference>
<dbReference type="EMBL" id="FN554889">
    <property type="protein sequence ID" value="CBG68213.1"/>
    <property type="molecule type" value="Genomic_DNA"/>
</dbReference>
<dbReference type="eggNOG" id="COG1309">
    <property type="taxonomic scope" value="Bacteria"/>
</dbReference>
<dbReference type="Pfam" id="PF02909">
    <property type="entry name" value="TetR_C_1"/>
    <property type="match status" value="1"/>
</dbReference>
<evidence type="ECO:0000256" key="4">
    <source>
        <dbReference type="ARBA" id="ARBA00023163"/>
    </source>
</evidence>
<dbReference type="InterPro" id="IPR036271">
    <property type="entry name" value="Tet_transcr_reg_TetR-rel_C_sf"/>
</dbReference>
<dbReference type="GO" id="GO:0045892">
    <property type="term" value="P:negative regulation of DNA-templated transcription"/>
    <property type="evidence" value="ECO:0007669"/>
    <property type="project" value="InterPro"/>
</dbReference>
<dbReference type="InterPro" id="IPR003012">
    <property type="entry name" value="Tet_transcr_reg_TetR"/>
</dbReference>
<protein>
    <submittedName>
        <fullName evidence="7">Putative transcriptional regulator</fullName>
    </submittedName>
</protein>
<keyword evidence="2" id="KW-0805">Transcription regulation</keyword>
<dbReference type="GeneID" id="24310688"/>
<dbReference type="RefSeq" id="WP_012998943.1">
    <property type="nucleotide sequence ID" value="NC_013929.1"/>
</dbReference>
<gene>
    <name evidence="7" type="ordered locus">SCAB_10381</name>
</gene>
<evidence type="ECO:0000313" key="7">
    <source>
        <dbReference type="EMBL" id="CBG68213.1"/>
    </source>
</evidence>
<dbReference type="InterPro" id="IPR004111">
    <property type="entry name" value="Repressor_TetR_C"/>
</dbReference>
<keyword evidence="3 5" id="KW-0238">DNA-binding</keyword>
<keyword evidence="4" id="KW-0804">Transcription</keyword>
<proteinExistence type="predicted"/>
<dbReference type="GO" id="GO:0046677">
    <property type="term" value="P:response to antibiotic"/>
    <property type="evidence" value="ECO:0007669"/>
    <property type="project" value="InterPro"/>
</dbReference>
<evidence type="ECO:0000313" key="8">
    <source>
        <dbReference type="Proteomes" id="UP000001444"/>
    </source>
</evidence>
<dbReference type="GO" id="GO:0000976">
    <property type="term" value="F:transcription cis-regulatory region binding"/>
    <property type="evidence" value="ECO:0007669"/>
    <property type="project" value="TreeGrafter"/>
</dbReference>
<dbReference type="HOGENOM" id="CLU_069543_5_2_11"/>
<feature type="domain" description="HTH tetR-type" evidence="6">
    <location>
        <begin position="13"/>
        <end position="73"/>
    </location>
</feature>
<sequence length="222" mass="24585">MPRRTRPQTNRETLTRQRVLRAAVELADAGGLETLSMRRLGEAVGVEAMSLYNHVAHKDDLLDGMVDLVFGEVELPEPGDDWREAMRQRAVSMRLVLTRHRWAIGLMESRSNPGPATLRHHDAVLGCLRRGGFSLTLTAHAVSLLDSYIYGFALQEKSLPFDSPEETAELAESITSGFGDGEYPHLREIATAHVMRPGYAYGDEFTFGLDLVLDGLHRAATG</sequence>
<evidence type="ECO:0000256" key="5">
    <source>
        <dbReference type="PROSITE-ProRule" id="PRU00335"/>
    </source>
</evidence>
<keyword evidence="8" id="KW-1185">Reference proteome</keyword>
<dbReference type="PANTHER" id="PTHR30055">
    <property type="entry name" value="HTH-TYPE TRANSCRIPTIONAL REGULATOR RUTR"/>
    <property type="match status" value="1"/>
</dbReference>
<dbReference type="AlphaFoldDB" id="C9Z3F6"/>
<dbReference type="InterPro" id="IPR009057">
    <property type="entry name" value="Homeodomain-like_sf"/>
</dbReference>
<name>C9Z3F6_STRSW</name>
<dbReference type="InterPro" id="IPR001647">
    <property type="entry name" value="HTH_TetR"/>
</dbReference>
<accession>C9Z3F6</accession>
<evidence type="ECO:0000259" key="6">
    <source>
        <dbReference type="PROSITE" id="PS50977"/>
    </source>
</evidence>